<dbReference type="KEGG" id="bvc:CEP68_07495"/>
<dbReference type="RefSeq" id="WP_088582551.1">
    <property type="nucleotide sequence ID" value="NZ_CP022048.2"/>
</dbReference>
<dbReference type="EMBL" id="CP022048">
    <property type="protein sequence ID" value="ASE39358.1"/>
    <property type="molecule type" value="Genomic_DNA"/>
</dbReference>
<evidence type="ECO:0000313" key="2">
    <source>
        <dbReference type="Proteomes" id="UP000197050"/>
    </source>
</evidence>
<dbReference type="AlphaFoldDB" id="A0A1Z3U7W7"/>
<dbReference type="Proteomes" id="UP000197050">
    <property type="component" value="Chromosome"/>
</dbReference>
<dbReference type="SUPFAM" id="SSF46785">
    <property type="entry name" value="Winged helix' DNA-binding domain"/>
    <property type="match status" value="1"/>
</dbReference>
<reference evidence="2" key="1">
    <citation type="submission" date="2017-06" db="EMBL/GenBank/DDBJ databases">
        <title>FDA dAtabase for Regulatory Grade micrObial Sequences (FDA-ARGOS): Supporting development and validation of Infectious Disease Dx tests.</title>
        <authorList>
            <person name="Minogue T."/>
            <person name="Wolcott M."/>
            <person name="Wasieloski L."/>
            <person name="Aguilar W."/>
            <person name="Moore D."/>
            <person name="Tallon L."/>
            <person name="Sadzewicz L."/>
            <person name="Sengamalay N."/>
            <person name="Ott S."/>
            <person name="Godinez A."/>
            <person name="Nagaraj S."/>
            <person name="Nadendla S."/>
            <person name="Geyer C."/>
            <person name="Sichtig H."/>
        </authorList>
    </citation>
    <scope>NUCLEOTIDE SEQUENCE [LARGE SCALE GENOMIC DNA]</scope>
    <source>
        <strain evidence="2">FDAARGOS_289</strain>
    </source>
</reference>
<evidence type="ECO:0000313" key="1">
    <source>
        <dbReference type="EMBL" id="ASE39358.1"/>
    </source>
</evidence>
<protein>
    <recommendedName>
        <fullName evidence="3">ArsR family transcriptional regulator</fullName>
    </recommendedName>
</protein>
<dbReference type="InterPro" id="IPR036390">
    <property type="entry name" value="WH_DNA-bd_sf"/>
</dbReference>
<accession>A0A1Z3U7W7</accession>
<organism evidence="1 2">
    <name type="scientific">Brevundimonas vesicularis</name>
    <name type="common">Pseudomonas vesicularis</name>
    <dbReference type="NCBI Taxonomy" id="41276"/>
    <lineage>
        <taxon>Bacteria</taxon>
        <taxon>Pseudomonadati</taxon>
        <taxon>Pseudomonadota</taxon>
        <taxon>Alphaproteobacteria</taxon>
        <taxon>Caulobacterales</taxon>
        <taxon>Caulobacteraceae</taxon>
        <taxon>Brevundimonas</taxon>
    </lineage>
</organism>
<gene>
    <name evidence="1" type="ORF">CEP68_07495</name>
</gene>
<dbReference type="GeneID" id="34013912"/>
<proteinExistence type="predicted"/>
<name>A0A1Z3U7W7_BREVE</name>
<sequence length="100" mass="10935">MSYKEQVTADRRLSILELLMQDGGMGNERVLETGLTSLGHRVGVDRAYVREQMKFLETAGCVTIDLFRDKVMVASITERGAKVSKGFITVDGVTQPTPGG</sequence>
<evidence type="ECO:0008006" key="3">
    <source>
        <dbReference type="Google" id="ProtNLM"/>
    </source>
</evidence>